<evidence type="ECO:0000256" key="1">
    <source>
        <dbReference type="ARBA" id="ARBA00022737"/>
    </source>
</evidence>
<dbReference type="EMBL" id="CP002116">
    <property type="protein sequence ID" value="ADK82901.1"/>
    <property type="molecule type" value="Genomic_DNA"/>
</dbReference>
<dbReference type="Proteomes" id="UP000002318">
    <property type="component" value="Chromosome"/>
</dbReference>
<accession>E1R846</accession>
<dbReference type="PROSITE" id="PS50206">
    <property type="entry name" value="RHODANESE_3"/>
    <property type="match status" value="2"/>
</dbReference>
<dbReference type="InterPro" id="IPR036873">
    <property type="entry name" value="Rhodanese-like_dom_sf"/>
</dbReference>
<feature type="signal peptide" evidence="2">
    <location>
        <begin position="1"/>
        <end position="29"/>
    </location>
</feature>
<dbReference type="SUPFAM" id="SSF52821">
    <property type="entry name" value="Rhodanese/Cell cycle control phosphatase"/>
    <property type="match status" value="2"/>
</dbReference>
<dbReference type="PANTHER" id="PTHR43855:SF1">
    <property type="entry name" value="THIOSULFATE SULFURTRANSFERASE"/>
    <property type="match status" value="1"/>
</dbReference>
<dbReference type="RefSeq" id="WP_013256360.1">
    <property type="nucleotide sequence ID" value="NC_014364.1"/>
</dbReference>
<dbReference type="InterPro" id="IPR051126">
    <property type="entry name" value="Thiosulfate_sulfurtransferase"/>
</dbReference>
<dbReference type="Pfam" id="PF00581">
    <property type="entry name" value="Rhodanese"/>
    <property type="match status" value="2"/>
</dbReference>
<evidence type="ECO:0000313" key="5">
    <source>
        <dbReference type="Proteomes" id="UP000002318"/>
    </source>
</evidence>
<dbReference type="STRING" id="573413.Spirs_3815"/>
<keyword evidence="5" id="KW-1185">Reference proteome</keyword>
<evidence type="ECO:0000259" key="3">
    <source>
        <dbReference type="PROSITE" id="PS50206"/>
    </source>
</evidence>
<feature type="domain" description="Rhodanese" evidence="3">
    <location>
        <begin position="188"/>
        <end position="291"/>
    </location>
</feature>
<feature type="chain" id="PRO_5003150515" evidence="2">
    <location>
        <begin position="30"/>
        <end position="307"/>
    </location>
</feature>
<sequence length="307" mass="33231">MKFRRKMPIAVLAIVAAVGFISCGGPHFAESGSQIIDAKDALAMVQKGGVVLVDAQTGVKYNKEHADGAVNIGRADIVVNTPYPNLVADKAQFEKVMQSRGISNDSTVVAYDDSKNMDAARLWWTMVAYGHDPEKVKVISGGLAAMKAAGSAMSSGRTTPASSSYTAKDFDTSMIATLADVKAQVNNPDSNTVILDTRTTEEVEAGTIPGSVHIDYENNNFSDNTYRPVQQIRIDYLEKEIDPSKTVIMFCKTSIRGAQSYVALYNAGYRNLKLYDGAWVEWSSKPSLPVQMPEKSELPALNSQDGS</sequence>
<dbReference type="HOGENOM" id="CLU_031618_2_1_12"/>
<dbReference type="KEGG" id="ssm:Spirs_3815"/>
<dbReference type="eggNOG" id="COG2897">
    <property type="taxonomic scope" value="Bacteria"/>
</dbReference>
<evidence type="ECO:0000256" key="2">
    <source>
        <dbReference type="SAM" id="SignalP"/>
    </source>
</evidence>
<keyword evidence="2" id="KW-0732">Signal</keyword>
<evidence type="ECO:0000313" key="4">
    <source>
        <dbReference type="EMBL" id="ADK82901.1"/>
    </source>
</evidence>
<organism evidence="4 5">
    <name type="scientific">Sediminispirochaeta smaragdinae (strain DSM 11293 / JCM 15392 / SEBR 4228)</name>
    <name type="common">Spirochaeta smaragdinae</name>
    <dbReference type="NCBI Taxonomy" id="573413"/>
    <lineage>
        <taxon>Bacteria</taxon>
        <taxon>Pseudomonadati</taxon>
        <taxon>Spirochaetota</taxon>
        <taxon>Spirochaetia</taxon>
        <taxon>Spirochaetales</taxon>
        <taxon>Spirochaetaceae</taxon>
        <taxon>Sediminispirochaeta</taxon>
    </lineage>
</organism>
<proteinExistence type="predicted"/>
<keyword evidence="1" id="KW-0677">Repeat</keyword>
<protein>
    <submittedName>
        <fullName evidence="4">Rhodanese domain protein</fullName>
    </submittedName>
</protein>
<name>E1R846_SEDSS</name>
<dbReference type="PANTHER" id="PTHR43855">
    <property type="entry name" value="THIOSULFATE SULFURTRANSFERASE"/>
    <property type="match status" value="1"/>
</dbReference>
<dbReference type="OrthoDB" id="9770030at2"/>
<dbReference type="CDD" id="cd01448">
    <property type="entry name" value="TST_Repeat_1"/>
    <property type="match status" value="1"/>
</dbReference>
<dbReference type="Gene3D" id="3.40.250.10">
    <property type="entry name" value="Rhodanese-like domain"/>
    <property type="match status" value="2"/>
</dbReference>
<feature type="domain" description="Rhodanese" evidence="3">
    <location>
        <begin position="46"/>
        <end position="155"/>
    </location>
</feature>
<reference evidence="4 5" key="1">
    <citation type="journal article" date="2010" name="Stand. Genomic Sci.">
        <title>Complete genome sequence of Spirochaeta smaragdinae type strain (SEBR 4228).</title>
        <authorList>
            <person name="Mavromatis K."/>
            <person name="Yasawong M."/>
            <person name="Chertkov O."/>
            <person name="Lapidus A."/>
            <person name="Lucas S."/>
            <person name="Nolan M."/>
            <person name="Del Rio T.G."/>
            <person name="Tice H."/>
            <person name="Cheng J.F."/>
            <person name="Pitluck S."/>
            <person name="Liolios K."/>
            <person name="Ivanova N."/>
            <person name="Tapia R."/>
            <person name="Han C."/>
            <person name="Bruce D."/>
            <person name="Goodwin L."/>
            <person name="Pati A."/>
            <person name="Chen A."/>
            <person name="Palaniappan K."/>
            <person name="Land M."/>
            <person name="Hauser L."/>
            <person name="Chang Y.J."/>
            <person name="Jeffries C.D."/>
            <person name="Detter J.C."/>
            <person name="Rohde M."/>
            <person name="Brambilla E."/>
            <person name="Spring S."/>
            <person name="Goker M."/>
            <person name="Sikorski J."/>
            <person name="Woyke T."/>
            <person name="Bristow J."/>
            <person name="Eisen J.A."/>
            <person name="Markowitz V."/>
            <person name="Hugenholtz P."/>
            <person name="Klenk H.P."/>
            <person name="Kyrpides N.C."/>
        </authorList>
    </citation>
    <scope>NUCLEOTIDE SEQUENCE [LARGE SCALE GENOMIC DNA]</scope>
    <source>
        <strain evidence="5">DSM 11293 / JCM 15392 / SEBR 4228</strain>
    </source>
</reference>
<dbReference type="AlphaFoldDB" id="E1R846"/>
<gene>
    <name evidence="4" type="ordered locus">Spirs_3815</name>
</gene>
<dbReference type="PROSITE" id="PS51257">
    <property type="entry name" value="PROKAR_LIPOPROTEIN"/>
    <property type="match status" value="1"/>
</dbReference>
<dbReference type="InterPro" id="IPR001763">
    <property type="entry name" value="Rhodanese-like_dom"/>
</dbReference>
<dbReference type="SMART" id="SM00450">
    <property type="entry name" value="RHOD"/>
    <property type="match status" value="2"/>
</dbReference>